<comment type="caution">
    <text evidence="3">The sequence shown here is derived from an EMBL/GenBank/DDBJ whole genome shotgun (WGS) entry which is preliminary data.</text>
</comment>
<evidence type="ECO:0000313" key="4">
    <source>
        <dbReference type="Proteomes" id="UP000683360"/>
    </source>
</evidence>
<dbReference type="OrthoDB" id="6072984at2759"/>
<protein>
    <recommendedName>
        <fullName evidence="2">C-type lectin domain-containing protein</fullName>
    </recommendedName>
</protein>
<name>A0A8S3RMP7_MYTED</name>
<keyword evidence="1" id="KW-1015">Disulfide bond</keyword>
<dbReference type="InterPro" id="IPR018378">
    <property type="entry name" value="C-type_lectin_CS"/>
</dbReference>
<feature type="domain" description="C-type lectin" evidence="2">
    <location>
        <begin position="1"/>
        <end position="56"/>
    </location>
</feature>
<dbReference type="Proteomes" id="UP000683360">
    <property type="component" value="Unassembled WGS sequence"/>
</dbReference>
<dbReference type="Gene3D" id="3.10.100.10">
    <property type="entry name" value="Mannose-Binding Protein A, subunit A"/>
    <property type="match status" value="1"/>
</dbReference>
<evidence type="ECO:0000313" key="3">
    <source>
        <dbReference type="EMBL" id="CAG2209475.1"/>
    </source>
</evidence>
<dbReference type="SUPFAM" id="SSF56436">
    <property type="entry name" value="C-type lectin-like"/>
    <property type="match status" value="1"/>
</dbReference>
<keyword evidence="4" id="KW-1185">Reference proteome</keyword>
<sequence length="240" mass="27598">MGITDLKTEGDWRWTIDESKIRFSNWSTNQPDDNNNHEDCGHFWSHRHFEWNDAPCYLDKMGYICECSKCKICYQFIMQDYINVKESWFVTIDNASVAKTTSGMALTALEKSFKSLCEHNTECDTTLFCIYGTCQCAQMHYWNGHICVSKKFNGDVCSSSIECADNMECRYAICQCPKSEYWDNSKCTSKKSVNDACMKEGECGTTLYCARNVCQCASSDYWTGSTCLISMNIKYDIVLR</sequence>
<evidence type="ECO:0000256" key="1">
    <source>
        <dbReference type="ARBA" id="ARBA00023157"/>
    </source>
</evidence>
<organism evidence="3 4">
    <name type="scientific">Mytilus edulis</name>
    <name type="common">Blue mussel</name>
    <dbReference type="NCBI Taxonomy" id="6550"/>
    <lineage>
        <taxon>Eukaryota</taxon>
        <taxon>Metazoa</taxon>
        <taxon>Spiralia</taxon>
        <taxon>Lophotrochozoa</taxon>
        <taxon>Mollusca</taxon>
        <taxon>Bivalvia</taxon>
        <taxon>Autobranchia</taxon>
        <taxon>Pteriomorphia</taxon>
        <taxon>Mytilida</taxon>
        <taxon>Mytiloidea</taxon>
        <taxon>Mytilidae</taxon>
        <taxon>Mytilinae</taxon>
        <taxon>Mytilus</taxon>
    </lineage>
</organism>
<proteinExistence type="predicted"/>
<dbReference type="AlphaFoldDB" id="A0A8S3RMP7"/>
<evidence type="ECO:0000259" key="2">
    <source>
        <dbReference type="PROSITE" id="PS50041"/>
    </source>
</evidence>
<dbReference type="InterPro" id="IPR016187">
    <property type="entry name" value="CTDL_fold"/>
</dbReference>
<dbReference type="PROSITE" id="PS00615">
    <property type="entry name" value="C_TYPE_LECTIN_1"/>
    <property type="match status" value="1"/>
</dbReference>
<dbReference type="InterPro" id="IPR006149">
    <property type="entry name" value="EB_dom"/>
</dbReference>
<reference evidence="3" key="1">
    <citation type="submission" date="2021-03" db="EMBL/GenBank/DDBJ databases">
        <authorList>
            <person name="Bekaert M."/>
        </authorList>
    </citation>
    <scope>NUCLEOTIDE SEQUENCE</scope>
</reference>
<gene>
    <name evidence="3" type="ORF">MEDL_23608</name>
</gene>
<dbReference type="Pfam" id="PF01683">
    <property type="entry name" value="EB"/>
    <property type="match status" value="1"/>
</dbReference>
<dbReference type="PROSITE" id="PS50041">
    <property type="entry name" value="C_TYPE_LECTIN_2"/>
    <property type="match status" value="1"/>
</dbReference>
<accession>A0A8S3RMP7</accession>
<dbReference type="InterPro" id="IPR001304">
    <property type="entry name" value="C-type_lectin-like"/>
</dbReference>
<dbReference type="EMBL" id="CAJPWZ010001183">
    <property type="protein sequence ID" value="CAG2209475.1"/>
    <property type="molecule type" value="Genomic_DNA"/>
</dbReference>
<dbReference type="InterPro" id="IPR016186">
    <property type="entry name" value="C-type_lectin-like/link_sf"/>
</dbReference>